<dbReference type="PANTHER" id="PTHR11439:SF467">
    <property type="entry name" value="INTEGRASE CATALYTIC DOMAIN-CONTAINING PROTEIN"/>
    <property type="match status" value="1"/>
</dbReference>
<keyword evidence="3" id="KW-1185">Reference proteome</keyword>
<comment type="caution">
    <text evidence="2">The sequence shown here is derived from an EMBL/GenBank/DDBJ whole genome shotgun (WGS) entry which is preliminary data.</text>
</comment>
<dbReference type="Proteomes" id="UP000257109">
    <property type="component" value="Unassembled WGS sequence"/>
</dbReference>
<evidence type="ECO:0000313" key="2">
    <source>
        <dbReference type="EMBL" id="RDX87742.1"/>
    </source>
</evidence>
<feature type="chain" id="PRO_5016860962" description="Copia protein" evidence="1">
    <location>
        <begin position="19"/>
        <end position="118"/>
    </location>
</feature>
<name>A0A371GB07_MUCPR</name>
<sequence length="118" mass="13706">MDYFYNLLLLHLCFLLHAYNDADLANDLDDRHSTSGFCVFFSSNLISWYSKKQPLSCSTCSIKYIELDIHFVREKFTSKALICNMLLTLRKLHIPLPSSCPHLIFVIYTPTQEVIKVL</sequence>
<feature type="signal peptide" evidence="1">
    <location>
        <begin position="1"/>
        <end position="18"/>
    </location>
</feature>
<proteinExistence type="predicted"/>
<reference evidence="2" key="1">
    <citation type="submission" date="2018-05" db="EMBL/GenBank/DDBJ databases">
        <title>Draft genome of Mucuna pruriens seed.</title>
        <authorList>
            <person name="Nnadi N.E."/>
            <person name="Vos R."/>
            <person name="Hasami M.H."/>
            <person name="Devisetty U.K."/>
            <person name="Aguiy J.C."/>
        </authorList>
    </citation>
    <scope>NUCLEOTIDE SEQUENCE [LARGE SCALE GENOMIC DNA]</scope>
    <source>
        <strain evidence="2">JCA_2017</strain>
    </source>
</reference>
<feature type="non-terminal residue" evidence="2">
    <location>
        <position position="1"/>
    </location>
</feature>
<keyword evidence="1" id="KW-0732">Signal</keyword>
<evidence type="ECO:0000313" key="3">
    <source>
        <dbReference type="Proteomes" id="UP000257109"/>
    </source>
</evidence>
<organism evidence="2 3">
    <name type="scientific">Mucuna pruriens</name>
    <name type="common">Velvet bean</name>
    <name type="synonym">Dolichos pruriens</name>
    <dbReference type="NCBI Taxonomy" id="157652"/>
    <lineage>
        <taxon>Eukaryota</taxon>
        <taxon>Viridiplantae</taxon>
        <taxon>Streptophyta</taxon>
        <taxon>Embryophyta</taxon>
        <taxon>Tracheophyta</taxon>
        <taxon>Spermatophyta</taxon>
        <taxon>Magnoliopsida</taxon>
        <taxon>eudicotyledons</taxon>
        <taxon>Gunneridae</taxon>
        <taxon>Pentapetalae</taxon>
        <taxon>rosids</taxon>
        <taxon>fabids</taxon>
        <taxon>Fabales</taxon>
        <taxon>Fabaceae</taxon>
        <taxon>Papilionoideae</taxon>
        <taxon>50 kb inversion clade</taxon>
        <taxon>NPAAA clade</taxon>
        <taxon>indigoferoid/millettioid clade</taxon>
        <taxon>Phaseoleae</taxon>
        <taxon>Mucuna</taxon>
    </lineage>
</organism>
<dbReference type="PANTHER" id="PTHR11439">
    <property type="entry name" value="GAG-POL-RELATED RETROTRANSPOSON"/>
    <property type="match status" value="1"/>
</dbReference>
<evidence type="ECO:0000256" key="1">
    <source>
        <dbReference type="SAM" id="SignalP"/>
    </source>
</evidence>
<dbReference type="EMBL" id="QJKJ01006142">
    <property type="protein sequence ID" value="RDX87742.1"/>
    <property type="molecule type" value="Genomic_DNA"/>
</dbReference>
<evidence type="ECO:0008006" key="4">
    <source>
        <dbReference type="Google" id="ProtNLM"/>
    </source>
</evidence>
<accession>A0A371GB07</accession>
<protein>
    <recommendedName>
        <fullName evidence="4">Copia protein</fullName>
    </recommendedName>
</protein>
<gene>
    <name evidence="2" type="ORF">CR513_30759</name>
</gene>
<dbReference type="AlphaFoldDB" id="A0A371GB07"/>